<dbReference type="Proteomes" id="UP001160148">
    <property type="component" value="Unassembled WGS sequence"/>
</dbReference>
<name>A0AAV0WI22_9HEMI</name>
<organism evidence="1 2">
    <name type="scientific">Macrosiphum euphorbiae</name>
    <name type="common">potato aphid</name>
    <dbReference type="NCBI Taxonomy" id="13131"/>
    <lineage>
        <taxon>Eukaryota</taxon>
        <taxon>Metazoa</taxon>
        <taxon>Ecdysozoa</taxon>
        <taxon>Arthropoda</taxon>
        <taxon>Hexapoda</taxon>
        <taxon>Insecta</taxon>
        <taxon>Pterygota</taxon>
        <taxon>Neoptera</taxon>
        <taxon>Paraneoptera</taxon>
        <taxon>Hemiptera</taxon>
        <taxon>Sternorrhyncha</taxon>
        <taxon>Aphidomorpha</taxon>
        <taxon>Aphidoidea</taxon>
        <taxon>Aphididae</taxon>
        <taxon>Macrosiphini</taxon>
        <taxon>Macrosiphum</taxon>
    </lineage>
</organism>
<evidence type="ECO:0000313" key="1">
    <source>
        <dbReference type="EMBL" id="CAI6355462.1"/>
    </source>
</evidence>
<keyword evidence="2" id="KW-1185">Reference proteome</keyword>
<dbReference type="AlphaFoldDB" id="A0AAV0WI22"/>
<gene>
    <name evidence="1" type="ORF">MEUPH1_LOCUS11311</name>
</gene>
<sequence>MCEENALQCKLAHWVLINCVPLNVATKLLKILSECNPSDVIKIPKDARTLMKTPQIPLVTRVVGDFGEYIHFGLEDSLHKSWLKYNDGLLKNVNNCNVLINFDGVPVNKGNYGCLWPISCCVVQIKSDSFIMVVKNLTILIVI</sequence>
<protein>
    <submittedName>
        <fullName evidence="1">Uncharacterized protein</fullName>
    </submittedName>
</protein>
<proteinExistence type="predicted"/>
<dbReference type="EMBL" id="CARXXK010000002">
    <property type="protein sequence ID" value="CAI6355462.1"/>
    <property type="molecule type" value="Genomic_DNA"/>
</dbReference>
<reference evidence="1 2" key="1">
    <citation type="submission" date="2023-01" db="EMBL/GenBank/DDBJ databases">
        <authorList>
            <person name="Whitehead M."/>
        </authorList>
    </citation>
    <scope>NUCLEOTIDE SEQUENCE [LARGE SCALE GENOMIC DNA]</scope>
</reference>
<evidence type="ECO:0000313" key="2">
    <source>
        <dbReference type="Proteomes" id="UP001160148"/>
    </source>
</evidence>
<comment type="caution">
    <text evidence="1">The sequence shown here is derived from an EMBL/GenBank/DDBJ whole genome shotgun (WGS) entry which is preliminary data.</text>
</comment>
<accession>A0AAV0WI22</accession>